<proteinExistence type="predicted"/>
<reference evidence="2 3" key="1">
    <citation type="journal article" date="2019" name="Sci. Rep.">
        <title>Orb-weaving spider Araneus ventricosus genome elucidates the spidroin gene catalogue.</title>
        <authorList>
            <person name="Kono N."/>
            <person name="Nakamura H."/>
            <person name="Ohtoshi R."/>
            <person name="Moran D.A.P."/>
            <person name="Shinohara A."/>
            <person name="Yoshida Y."/>
            <person name="Fujiwara M."/>
            <person name="Mori M."/>
            <person name="Tomita M."/>
            <person name="Arakawa K."/>
        </authorList>
    </citation>
    <scope>NUCLEOTIDE SEQUENCE [LARGE SCALE GENOMIC DNA]</scope>
</reference>
<protein>
    <submittedName>
        <fullName evidence="2">Uncharacterized protein</fullName>
    </submittedName>
</protein>
<dbReference type="EMBL" id="BGPR01040687">
    <property type="protein sequence ID" value="GBO16860.1"/>
    <property type="molecule type" value="Genomic_DNA"/>
</dbReference>
<gene>
    <name evidence="1" type="ORF">AVEN_105920_1</name>
    <name evidence="2" type="ORF">AVEN_204796_1</name>
</gene>
<accession>A0A4Y2UZ09</accession>
<keyword evidence="3" id="KW-1185">Reference proteome</keyword>
<organism evidence="2 3">
    <name type="scientific">Araneus ventricosus</name>
    <name type="common">Orbweaver spider</name>
    <name type="synonym">Epeira ventricosa</name>
    <dbReference type="NCBI Taxonomy" id="182803"/>
    <lineage>
        <taxon>Eukaryota</taxon>
        <taxon>Metazoa</taxon>
        <taxon>Ecdysozoa</taxon>
        <taxon>Arthropoda</taxon>
        <taxon>Chelicerata</taxon>
        <taxon>Arachnida</taxon>
        <taxon>Araneae</taxon>
        <taxon>Araneomorphae</taxon>
        <taxon>Entelegynae</taxon>
        <taxon>Araneoidea</taxon>
        <taxon>Araneidae</taxon>
        <taxon>Araneus</taxon>
    </lineage>
</organism>
<name>A0A4Y2UZ09_ARAVE</name>
<sequence length="146" mass="17194">MFSSHNLIPNVLERIDLHRIREDKQSLIRDLLLYLEISLFPTNVLFPTKKESRFRNNIPFQELSFQQHQQLLSKTNVARHGRDISHLNRKNIASQTRDGNKFAPFFAVPCHFSSSLPCVKRNSWLPFSLPVRLNTRFYLLTTGIRF</sequence>
<dbReference type="EMBL" id="BGPR01040490">
    <property type="protein sequence ID" value="GBO16622.1"/>
    <property type="molecule type" value="Genomic_DNA"/>
</dbReference>
<dbReference type="Proteomes" id="UP000499080">
    <property type="component" value="Unassembled WGS sequence"/>
</dbReference>
<evidence type="ECO:0000313" key="2">
    <source>
        <dbReference type="EMBL" id="GBO16860.1"/>
    </source>
</evidence>
<evidence type="ECO:0000313" key="1">
    <source>
        <dbReference type="EMBL" id="GBO16622.1"/>
    </source>
</evidence>
<dbReference type="AlphaFoldDB" id="A0A4Y2UZ09"/>
<evidence type="ECO:0000313" key="3">
    <source>
        <dbReference type="Proteomes" id="UP000499080"/>
    </source>
</evidence>
<comment type="caution">
    <text evidence="2">The sequence shown here is derived from an EMBL/GenBank/DDBJ whole genome shotgun (WGS) entry which is preliminary data.</text>
</comment>